<feature type="active site" description="Proton acceptor" evidence="4">
    <location>
        <position position="239"/>
    </location>
</feature>
<dbReference type="GO" id="GO:0004620">
    <property type="term" value="F:phospholipase activity"/>
    <property type="evidence" value="ECO:0007669"/>
    <property type="project" value="TreeGrafter"/>
</dbReference>
<keyword evidence="4 5" id="KW-0378">Hydrolase</keyword>
<dbReference type="InterPro" id="IPR002641">
    <property type="entry name" value="PNPLA_dom"/>
</dbReference>
<feature type="short sequence motif" description="GXSXG" evidence="4">
    <location>
        <begin position="57"/>
        <end position="61"/>
    </location>
</feature>
<dbReference type="Gene3D" id="3.40.1090.10">
    <property type="entry name" value="Cytosolic phospholipase A2 catalytic domain"/>
    <property type="match status" value="1"/>
</dbReference>
<comment type="similarity">
    <text evidence="1 5">Belongs to the patatin family.</text>
</comment>
<feature type="domain" description="PNPLA" evidence="6">
    <location>
        <begin position="15"/>
        <end position="252"/>
    </location>
</feature>
<dbReference type="SUPFAM" id="SSF52151">
    <property type="entry name" value="FabD/lysophospholipase-like"/>
    <property type="match status" value="1"/>
</dbReference>
<evidence type="ECO:0000313" key="7">
    <source>
        <dbReference type="EMBL" id="KAH7543291.1"/>
    </source>
</evidence>
<dbReference type="EMBL" id="JAEACU010000002">
    <property type="protein sequence ID" value="KAH7543291.1"/>
    <property type="molecule type" value="Genomic_DNA"/>
</dbReference>
<organism evidence="7 8">
    <name type="scientific">Ziziphus jujuba var. spinosa</name>
    <dbReference type="NCBI Taxonomy" id="714518"/>
    <lineage>
        <taxon>Eukaryota</taxon>
        <taxon>Viridiplantae</taxon>
        <taxon>Streptophyta</taxon>
        <taxon>Embryophyta</taxon>
        <taxon>Tracheophyta</taxon>
        <taxon>Spermatophyta</taxon>
        <taxon>Magnoliopsida</taxon>
        <taxon>eudicotyledons</taxon>
        <taxon>Gunneridae</taxon>
        <taxon>Pentapetalae</taxon>
        <taxon>rosids</taxon>
        <taxon>fabids</taxon>
        <taxon>Rosales</taxon>
        <taxon>Rhamnaceae</taxon>
        <taxon>Paliureae</taxon>
        <taxon>Ziziphus</taxon>
    </lineage>
</organism>
<comment type="function">
    <text evidence="5">Lipolytic acyl hydrolase (LAH).</text>
</comment>
<dbReference type="EC" id="3.1.1.-" evidence="5"/>
<proteinExistence type="inferred from homology"/>
<keyword evidence="2 4" id="KW-0442">Lipid degradation</keyword>
<dbReference type="Proteomes" id="UP000813462">
    <property type="component" value="Unassembled WGS sequence"/>
</dbReference>
<evidence type="ECO:0000256" key="3">
    <source>
        <dbReference type="ARBA" id="ARBA00023098"/>
    </source>
</evidence>
<dbReference type="PROSITE" id="PS51635">
    <property type="entry name" value="PNPLA"/>
    <property type="match status" value="1"/>
</dbReference>
<name>A0A978VWU6_ZIZJJ</name>
<reference evidence="7" key="1">
    <citation type="journal article" date="2021" name="Front. Plant Sci.">
        <title>Chromosome-Scale Genome Assembly for Chinese Sour Jujube and Insights Into Its Genome Evolution and Domestication Signature.</title>
        <authorList>
            <person name="Shen L.-Y."/>
            <person name="Luo H."/>
            <person name="Wang X.-L."/>
            <person name="Wang X.-M."/>
            <person name="Qiu X.-J."/>
            <person name="Liu H."/>
            <person name="Zhou S.-S."/>
            <person name="Jia K.-H."/>
            <person name="Nie S."/>
            <person name="Bao Y.-T."/>
            <person name="Zhang R.-G."/>
            <person name="Yun Q.-Z."/>
            <person name="Chai Y.-H."/>
            <person name="Lu J.-Y."/>
            <person name="Li Y."/>
            <person name="Zhao S.-W."/>
            <person name="Mao J.-F."/>
            <person name="Jia S.-G."/>
            <person name="Mao Y.-M."/>
        </authorList>
    </citation>
    <scope>NUCLEOTIDE SEQUENCE</scope>
    <source>
        <strain evidence="7">AT0</strain>
        <tissue evidence="7">Leaf</tissue>
    </source>
</reference>
<feature type="short sequence motif" description="GXGXXG" evidence="4">
    <location>
        <begin position="19"/>
        <end position="24"/>
    </location>
</feature>
<dbReference type="Pfam" id="PF01734">
    <property type="entry name" value="Patatin"/>
    <property type="match status" value="1"/>
</dbReference>
<evidence type="ECO:0000259" key="6">
    <source>
        <dbReference type="PROSITE" id="PS51635"/>
    </source>
</evidence>
<feature type="short sequence motif" description="DGA/G" evidence="4">
    <location>
        <begin position="239"/>
        <end position="241"/>
    </location>
</feature>
<comment type="domain">
    <text evidence="5">The nitrogen atoms of the two glycine residues in the GGXR motif define the oxyanion hole, and stabilize the oxyanion that forms during the nucleophilic attack by the catalytic serine during substrate cleavage.</text>
</comment>
<evidence type="ECO:0000256" key="4">
    <source>
        <dbReference type="PROSITE-ProRule" id="PRU01161"/>
    </source>
</evidence>
<feature type="active site" description="Nucleophile" evidence="4">
    <location>
        <position position="59"/>
    </location>
</feature>
<dbReference type="AlphaFoldDB" id="A0A978VWU6"/>
<dbReference type="GO" id="GO:0047372">
    <property type="term" value="F:monoacylglycerol lipase activity"/>
    <property type="evidence" value="ECO:0007669"/>
    <property type="project" value="TreeGrafter"/>
</dbReference>
<dbReference type="PANTHER" id="PTHR32176">
    <property type="entry name" value="XYLOSE ISOMERASE"/>
    <property type="match status" value="1"/>
</dbReference>
<evidence type="ECO:0000256" key="5">
    <source>
        <dbReference type="RuleBase" id="RU361262"/>
    </source>
</evidence>
<comment type="caution">
    <text evidence="7">The sequence shown here is derived from an EMBL/GenBank/DDBJ whole genome shotgun (WGS) entry which is preliminary data.</text>
</comment>
<evidence type="ECO:0000256" key="2">
    <source>
        <dbReference type="ARBA" id="ARBA00022963"/>
    </source>
</evidence>
<dbReference type="GO" id="GO:0016042">
    <property type="term" value="P:lipid catabolic process"/>
    <property type="evidence" value="ECO:0007669"/>
    <property type="project" value="UniProtKB-UniRule"/>
</dbReference>
<evidence type="ECO:0000313" key="8">
    <source>
        <dbReference type="Proteomes" id="UP000813462"/>
    </source>
</evidence>
<evidence type="ECO:0000256" key="1">
    <source>
        <dbReference type="ARBA" id="ARBA00010240"/>
    </source>
</evidence>
<protein>
    <recommendedName>
        <fullName evidence="5">Patatin</fullName>
        <ecNumber evidence="5">3.1.1.-</ecNumber>
    </recommendedName>
</protein>
<dbReference type="InterPro" id="IPR016035">
    <property type="entry name" value="Acyl_Trfase/lysoPLipase"/>
</dbReference>
<dbReference type="PANTHER" id="PTHR32176:SF116">
    <property type="entry name" value="PATATIN"/>
    <property type="match status" value="1"/>
</dbReference>
<accession>A0A978VWU6</accession>
<gene>
    <name evidence="7" type="ORF">FEM48_Zijuj02G0168800</name>
</gene>
<keyword evidence="3 4" id="KW-0443">Lipid metabolism</keyword>
<sequence>MWFFYGSDGNLITILSIDGGGVRGIIPSVILNFLESELQILDGTDARIADYFDYIAGTSTGGLITTMLTTPNETNRPLFTAERITDFYRNNSKLIFPETSGDYQPPLKYHSSIWDWFTSIWDRYGLPAYRYSKDVLEMIEKTLFRPKHDGDFLHKKIKEMVKEKKLHETITNVIIPSFDIKLLQPVCFSTMKAKRHELEDASLSDVCIGTSAAPYYLPPYYFDIKSSKGTKARSFNLVDGGVAANNPTLFAICEVMKEISKNRKFSSLNNMDCSKFLILSLGTGSAKRAENLEVGDPKAWGLYQWFTGPHGTTTPLMDVFSTAMDDMVDNYLSIFYGFSGFKDNYFRIQDDSLKYAETSTDNSKDENLKNLETIANELLKKPVSAVNSETGLYEPIEGKNKNEDKLRMFAKRLSDERKKRIG</sequence>